<proteinExistence type="predicted"/>
<sequence length="139" mass="15896">MDDNVFYEDSGEIEENLNENFDNANENSNKSSDKDAEVFTRSIKSATKKASSEREAEILDIVFQITLTKDNQENISPIRCAAHTLQLAVFDVLKKNLFKKIKNCRSICVKLRTPNIMNIIKVLNQNKPKLDVSTRWNST</sequence>
<protein>
    <submittedName>
        <fullName evidence="1">Uncharacterized protein</fullName>
    </submittedName>
</protein>
<dbReference type="SUPFAM" id="SSF53098">
    <property type="entry name" value="Ribonuclease H-like"/>
    <property type="match status" value="1"/>
</dbReference>
<organism evidence="1 2">
    <name type="scientific">Furculomyces boomerangus</name>
    <dbReference type="NCBI Taxonomy" id="61424"/>
    <lineage>
        <taxon>Eukaryota</taxon>
        <taxon>Fungi</taxon>
        <taxon>Fungi incertae sedis</taxon>
        <taxon>Zoopagomycota</taxon>
        <taxon>Kickxellomycotina</taxon>
        <taxon>Harpellomycetes</taxon>
        <taxon>Harpellales</taxon>
        <taxon>Harpellaceae</taxon>
        <taxon>Furculomyces</taxon>
    </lineage>
</organism>
<evidence type="ECO:0000313" key="2">
    <source>
        <dbReference type="Proteomes" id="UP000245699"/>
    </source>
</evidence>
<accession>A0A2T9YSB4</accession>
<dbReference type="Proteomes" id="UP000245699">
    <property type="component" value="Unassembled WGS sequence"/>
</dbReference>
<comment type="caution">
    <text evidence="1">The sequence shown here is derived from an EMBL/GenBank/DDBJ whole genome shotgun (WGS) entry which is preliminary data.</text>
</comment>
<dbReference type="OrthoDB" id="5103at2759"/>
<dbReference type="AlphaFoldDB" id="A0A2T9YSB4"/>
<dbReference type="EMBL" id="MBFT01000200">
    <property type="protein sequence ID" value="PVU95154.1"/>
    <property type="molecule type" value="Genomic_DNA"/>
</dbReference>
<gene>
    <name evidence="1" type="ORF">BB559_002829</name>
</gene>
<evidence type="ECO:0000313" key="1">
    <source>
        <dbReference type="EMBL" id="PVU95154.1"/>
    </source>
</evidence>
<keyword evidence="2" id="KW-1185">Reference proteome</keyword>
<dbReference type="InterPro" id="IPR012337">
    <property type="entry name" value="RNaseH-like_sf"/>
</dbReference>
<reference evidence="1 2" key="1">
    <citation type="journal article" date="2018" name="MBio">
        <title>Comparative Genomics Reveals the Core Gene Toolbox for the Fungus-Insect Symbiosis.</title>
        <authorList>
            <person name="Wang Y."/>
            <person name="Stata M."/>
            <person name="Wang W."/>
            <person name="Stajich J.E."/>
            <person name="White M.M."/>
            <person name="Moncalvo J.M."/>
        </authorList>
    </citation>
    <scope>NUCLEOTIDE SEQUENCE [LARGE SCALE GENOMIC DNA]</scope>
    <source>
        <strain evidence="1 2">AUS-77-4</strain>
    </source>
</reference>
<name>A0A2T9YSB4_9FUNG</name>